<evidence type="ECO:0000313" key="4">
    <source>
        <dbReference type="Proteomes" id="UP000245412"/>
    </source>
</evidence>
<dbReference type="GO" id="GO:0051301">
    <property type="term" value="P:cell division"/>
    <property type="evidence" value="ECO:0007669"/>
    <property type="project" value="UniProtKB-KW"/>
</dbReference>
<keyword evidence="3" id="KW-0132">Cell division</keyword>
<keyword evidence="2" id="KW-0732">Signal</keyword>
<evidence type="ECO:0000313" key="3">
    <source>
        <dbReference type="EMBL" id="PWJ75022.1"/>
    </source>
</evidence>
<organism evidence="3 4">
    <name type="scientific">Murimonas intestini</name>
    <dbReference type="NCBI Taxonomy" id="1337051"/>
    <lineage>
        <taxon>Bacteria</taxon>
        <taxon>Bacillati</taxon>
        <taxon>Bacillota</taxon>
        <taxon>Clostridia</taxon>
        <taxon>Lachnospirales</taxon>
        <taxon>Lachnospiraceae</taxon>
        <taxon>Murimonas</taxon>
    </lineage>
</organism>
<dbReference type="Proteomes" id="UP000245412">
    <property type="component" value="Unassembled WGS sequence"/>
</dbReference>
<accession>A0AB73T3A9</accession>
<name>A0AB73T3A9_9FIRM</name>
<dbReference type="InterPro" id="IPR007060">
    <property type="entry name" value="FtsL/DivIC"/>
</dbReference>
<keyword evidence="1" id="KW-0175">Coiled coil</keyword>
<dbReference type="RefSeq" id="WP_243134818.1">
    <property type="nucleotide sequence ID" value="NZ_CABJAT010000004.1"/>
</dbReference>
<protein>
    <submittedName>
        <fullName evidence="3">Cell division protein DivIC</fullName>
    </submittedName>
</protein>
<keyword evidence="3" id="KW-0131">Cell cycle</keyword>
<dbReference type="EMBL" id="QGGY01000007">
    <property type="protein sequence ID" value="PWJ75022.1"/>
    <property type="molecule type" value="Genomic_DNA"/>
</dbReference>
<evidence type="ECO:0000256" key="2">
    <source>
        <dbReference type="SAM" id="SignalP"/>
    </source>
</evidence>
<gene>
    <name evidence="3" type="ORF">C7383_10729</name>
</gene>
<feature type="signal peptide" evidence="2">
    <location>
        <begin position="1"/>
        <end position="34"/>
    </location>
</feature>
<proteinExistence type="predicted"/>
<sequence length="100" mass="11474">MARKKKRRKRGNKKGMLCISAIVAVLLVSLSVQSNSLKEKNADYAAQEESLRQQIEDEKQRSDDIAAMKDYMKTDEYAEEVAKDKLGLVYKDEILFKSED</sequence>
<evidence type="ECO:0000256" key="1">
    <source>
        <dbReference type="SAM" id="Coils"/>
    </source>
</evidence>
<dbReference type="Pfam" id="PF04977">
    <property type="entry name" value="DivIC"/>
    <property type="match status" value="1"/>
</dbReference>
<feature type="chain" id="PRO_5044495482" evidence="2">
    <location>
        <begin position="35"/>
        <end position="100"/>
    </location>
</feature>
<keyword evidence="4" id="KW-1185">Reference proteome</keyword>
<comment type="caution">
    <text evidence="3">The sequence shown here is derived from an EMBL/GenBank/DDBJ whole genome shotgun (WGS) entry which is preliminary data.</text>
</comment>
<dbReference type="AlphaFoldDB" id="A0AB73T3A9"/>
<feature type="coiled-coil region" evidence="1">
    <location>
        <begin position="34"/>
        <end position="61"/>
    </location>
</feature>
<reference evidence="3 4" key="1">
    <citation type="submission" date="2018-05" db="EMBL/GenBank/DDBJ databases">
        <authorList>
            <person name="Goeker M."/>
            <person name="Huntemann M."/>
            <person name="Clum A."/>
            <person name="Pillay M."/>
            <person name="Palaniappan K."/>
            <person name="Varghese N."/>
            <person name="Mikhailova N."/>
            <person name="Stamatis D."/>
            <person name="Reddy T."/>
            <person name="Daum C."/>
            <person name="Shapiro N."/>
            <person name="Ivanova N."/>
            <person name="Kyrpides N."/>
            <person name="Woyke T."/>
        </authorList>
    </citation>
    <scope>NUCLEOTIDE SEQUENCE [LARGE SCALE GENOMIC DNA]</scope>
    <source>
        <strain evidence="3 4">DSM 26524</strain>
    </source>
</reference>